<protein>
    <submittedName>
        <fullName evidence="10">Mitogen-activated protein kinase kinase kinase kinase 5</fullName>
    </submittedName>
</protein>
<dbReference type="GO" id="GO:0008349">
    <property type="term" value="F:MAP kinase kinase kinase kinase activity"/>
    <property type="evidence" value="ECO:0007669"/>
    <property type="project" value="InterPro"/>
</dbReference>
<dbReference type="GO" id="GO:0005524">
    <property type="term" value="F:ATP binding"/>
    <property type="evidence" value="ECO:0007669"/>
    <property type="project" value="UniProtKB-KW"/>
</dbReference>
<accession>A0A0B2UZ34</accession>
<dbReference type="InterPro" id="IPR001180">
    <property type="entry name" value="CNH_dom"/>
</dbReference>
<evidence type="ECO:0000256" key="4">
    <source>
        <dbReference type="ARBA" id="ARBA00022679"/>
    </source>
</evidence>
<keyword evidence="6" id="KW-0067">ATP-binding</keyword>
<dbReference type="Gene3D" id="1.10.510.10">
    <property type="entry name" value="Transferase(Phosphotransferase) domain 1"/>
    <property type="match status" value="1"/>
</dbReference>
<dbReference type="OMA" id="VIKLEPX"/>
<feature type="region of interest" description="Disordered" evidence="7">
    <location>
        <begin position="221"/>
        <end position="273"/>
    </location>
</feature>
<feature type="compositionally biased region" description="Polar residues" evidence="7">
    <location>
        <begin position="236"/>
        <end position="251"/>
    </location>
</feature>
<comment type="cofactor">
    <cofactor evidence="1">
        <name>Mg(2+)</name>
        <dbReference type="ChEBI" id="CHEBI:18420"/>
    </cofactor>
</comment>
<evidence type="ECO:0000256" key="2">
    <source>
        <dbReference type="ARBA" id="ARBA00008874"/>
    </source>
</evidence>
<evidence type="ECO:0000259" key="9">
    <source>
        <dbReference type="PROSITE" id="PS50219"/>
    </source>
</evidence>
<dbReference type="PROSITE" id="PS50011">
    <property type="entry name" value="PROTEIN_KINASE_DOM"/>
    <property type="match status" value="1"/>
</dbReference>
<keyword evidence="10" id="KW-0418">Kinase</keyword>
<dbReference type="PROSITE" id="PS50219">
    <property type="entry name" value="CNH"/>
    <property type="match status" value="1"/>
</dbReference>
<feature type="domain" description="CNH" evidence="9">
    <location>
        <begin position="322"/>
        <end position="636"/>
    </location>
</feature>
<keyword evidence="3" id="KW-0597">Phosphoprotein</keyword>
<dbReference type="SUPFAM" id="SSF56112">
    <property type="entry name" value="Protein kinase-like (PK-like)"/>
    <property type="match status" value="1"/>
</dbReference>
<name>A0A0B2UZ34_TOXCA</name>
<keyword evidence="5" id="KW-0547">Nucleotide-binding</keyword>
<evidence type="ECO:0000313" key="11">
    <source>
        <dbReference type="Proteomes" id="UP000031036"/>
    </source>
</evidence>
<dbReference type="PIRSF" id="PIRSF038172">
    <property type="entry name" value="MAPKKKK"/>
    <property type="match status" value="1"/>
</dbReference>
<proteinExistence type="inferred from homology"/>
<dbReference type="InterPro" id="IPR050629">
    <property type="entry name" value="STE20/SPS1-PAK"/>
</dbReference>
<evidence type="ECO:0000313" key="10">
    <source>
        <dbReference type="EMBL" id="KHN76281.1"/>
    </source>
</evidence>
<evidence type="ECO:0000259" key="8">
    <source>
        <dbReference type="PROSITE" id="PS50011"/>
    </source>
</evidence>
<dbReference type="SMART" id="SM00036">
    <property type="entry name" value="CNH"/>
    <property type="match status" value="1"/>
</dbReference>
<dbReference type="Pfam" id="PF00069">
    <property type="entry name" value="Pkinase"/>
    <property type="match status" value="1"/>
</dbReference>
<dbReference type="InterPro" id="IPR011009">
    <property type="entry name" value="Kinase-like_dom_sf"/>
</dbReference>
<reference evidence="10 11" key="1">
    <citation type="submission" date="2014-11" db="EMBL/GenBank/DDBJ databases">
        <title>Genetic blueprint of the zoonotic pathogen Toxocara canis.</title>
        <authorList>
            <person name="Zhu X.-Q."/>
            <person name="Korhonen P.K."/>
            <person name="Cai H."/>
            <person name="Young N.D."/>
            <person name="Nejsum P."/>
            <person name="von Samson-Himmelstjerna G."/>
            <person name="Boag P.R."/>
            <person name="Tan P."/>
            <person name="Li Q."/>
            <person name="Min J."/>
            <person name="Yang Y."/>
            <person name="Wang X."/>
            <person name="Fang X."/>
            <person name="Hall R.S."/>
            <person name="Hofmann A."/>
            <person name="Sternberg P.W."/>
            <person name="Jex A.R."/>
            <person name="Gasser R.B."/>
        </authorList>
    </citation>
    <scope>NUCLEOTIDE SEQUENCE [LARGE SCALE GENOMIC DNA]</scope>
    <source>
        <strain evidence="10">PN_DK_2014</strain>
    </source>
</reference>
<dbReference type="InterPro" id="IPR000719">
    <property type="entry name" value="Prot_kinase_dom"/>
</dbReference>
<dbReference type="PANTHER" id="PTHR48012:SF18">
    <property type="entry name" value="HAPPYHOUR, ISOFORM A"/>
    <property type="match status" value="1"/>
</dbReference>
<dbReference type="GO" id="GO:0005737">
    <property type="term" value="C:cytoplasm"/>
    <property type="evidence" value="ECO:0007669"/>
    <property type="project" value="TreeGrafter"/>
</dbReference>
<organism evidence="10 11">
    <name type="scientific">Toxocara canis</name>
    <name type="common">Canine roundworm</name>
    <dbReference type="NCBI Taxonomy" id="6265"/>
    <lineage>
        <taxon>Eukaryota</taxon>
        <taxon>Metazoa</taxon>
        <taxon>Ecdysozoa</taxon>
        <taxon>Nematoda</taxon>
        <taxon>Chromadorea</taxon>
        <taxon>Rhabditida</taxon>
        <taxon>Spirurina</taxon>
        <taxon>Ascaridomorpha</taxon>
        <taxon>Ascaridoidea</taxon>
        <taxon>Toxocaridae</taxon>
        <taxon>Toxocara</taxon>
    </lineage>
</organism>
<keyword evidence="11" id="KW-1185">Reference proteome</keyword>
<evidence type="ECO:0000256" key="1">
    <source>
        <dbReference type="ARBA" id="ARBA00001946"/>
    </source>
</evidence>
<dbReference type="EMBL" id="JPKZ01002554">
    <property type="protein sequence ID" value="KHN76281.1"/>
    <property type="molecule type" value="Genomic_DNA"/>
</dbReference>
<dbReference type="InterPro" id="IPR021160">
    <property type="entry name" value="MAPKKKK"/>
</dbReference>
<dbReference type="Pfam" id="PF00780">
    <property type="entry name" value="CNH"/>
    <property type="match status" value="1"/>
</dbReference>
<comment type="caution">
    <text evidence="10">The sequence shown here is derived from an EMBL/GenBank/DDBJ whole genome shotgun (WGS) entry which is preliminary data.</text>
</comment>
<comment type="similarity">
    <text evidence="2">Belongs to the protein kinase superfamily. STE Ser/Thr protein kinase family. STE20 subfamily.</text>
</comment>
<evidence type="ECO:0000256" key="7">
    <source>
        <dbReference type="SAM" id="MobiDB-lite"/>
    </source>
</evidence>
<gene>
    <name evidence="10" type="primary">MAP4K5</name>
    <name evidence="10" type="ORF">Tcan_14658</name>
</gene>
<keyword evidence="4" id="KW-0808">Transferase</keyword>
<dbReference type="OrthoDB" id="5836835at2759"/>
<evidence type="ECO:0000256" key="3">
    <source>
        <dbReference type="ARBA" id="ARBA00022553"/>
    </source>
</evidence>
<dbReference type="PANTHER" id="PTHR48012">
    <property type="entry name" value="STERILE20-LIKE KINASE, ISOFORM B-RELATED"/>
    <property type="match status" value="1"/>
</dbReference>
<dbReference type="STRING" id="6265.A0A0B2UZ34"/>
<dbReference type="AlphaFoldDB" id="A0A0B2UZ34"/>
<dbReference type="Proteomes" id="UP000031036">
    <property type="component" value="Unassembled WGS sequence"/>
</dbReference>
<sequence>MAPEVACVDRRGGYGVQCDVWAVGITAIELAELQPPLFDLHPMQVLYLMTKSSYKSPTLKDKFKWSPFFHDFVKQCLTKNPKKRPTPDKLLATHHFVLGALSSRMTRDLLDKVNNPGGSSSSLLSRLSSNELDDDDDIQVAFGLSRIESRGRGDPKAASGAIRVSDEANELMARIWSDPPSTHEFASARMRRLYHEERTLPAKEQPPLPDVVQAMSLLDDNDGVIHDENDGGTLRPANQANGDGSSGSEFSIPQRPPRRKRSLRRSSSLESPFSAPSLSLVAHRANGCANSALPRPATCFGLPPTPKVAMGACFSLIFHDCPLHINSTASWTHPSSSRHFLIVGAEEGIFTLDMDELHEAAMLLIHKRRCSWLHVQKNVLMAVQGRTPYLYRHDLVALTQRNLTQKIAKPMNKIPEKYIPKKLAITVRIPETRDTLQCNVARSGVNGNVYLCCATPSAVILFQWYEPLAKFLILKTVEIRVPHFPILPFQLIYSAGSDADFPKVCLAVYKGTSHKYYLHLINFNDESIQCGLSEEHRASATHLDVVALKQIDRDALLLCYENRCVVINQEGTVKSSRVSSARFKFNFRIEYLVSLSDSILAFHSHGVQGRAYVDDTITQDLNDSNNVYQVVGSDKLVVLKRRATSATDNCDLCILTGHESTLAG</sequence>
<evidence type="ECO:0000256" key="5">
    <source>
        <dbReference type="ARBA" id="ARBA00022741"/>
    </source>
</evidence>
<feature type="domain" description="Protein kinase" evidence="8">
    <location>
        <begin position="1"/>
        <end position="97"/>
    </location>
</feature>
<evidence type="ECO:0000256" key="6">
    <source>
        <dbReference type="ARBA" id="ARBA00022840"/>
    </source>
</evidence>